<accession>A0A9Q0PWX9</accession>
<dbReference type="GO" id="GO:0004439">
    <property type="term" value="F:phosphatidylinositol-4,5-bisphosphate 5-phosphatase activity"/>
    <property type="evidence" value="ECO:0007669"/>
    <property type="project" value="TreeGrafter"/>
</dbReference>
<dbReference type="GO" id="GO:0046856">
    <property type="term" value="P:phosphatidylinositol dephosphorylation"/>
    <property type="evidence" value="ECO:0007669"/>
    <property type="project" value="TreeGrafter"/>
</dbReference>
<dbReference type="GO" id="GO:0004445">
    <property type="term" value="F:inositol-polyphosphate 5-phosphatase activity"/>
    <property type="evidence" value="ECO:0007669"/>
    <property type="project" value="InterPro"/>
</dbReference>
<keyword evidence="4" id="KW-1185">Reference proteome</keyword>
<reference evidence="3" key="1">
    <citation type="submission" date="2022-11" db="EMBL/GenBank/DDBJ databases">
        <authorList>
            <person name="Hyden B.L."/>
            <person name="Feng K."/>
            <person name="Yates T."/>
            <person name="Jawdy S."/>
            <person name="Smart L.B."/>
            <person name="Muchero W."/>
        </authorList>
    </citation>
    <scope>NUCLEOTIDE SEQUENCE</scope>
    <source>
        <tissue evidence="3">Shoot tip</tissue>
    </source>
</reference>
<dbReference type="EMBL" id="JAPFFM010000017">
    <property type="protein sequence ID" value="KAJ6695888.1"/>
    <property type="molecule type" value="Genomic_DNA"/>
</dbReference>
<dbReference type="AlphaFoldDB" id="A0A9Q0PWX9"/>
<feature type="compositionally biased region" description="Acidic residues" evidence="2">
    <location>
        <begin position="32"/>
        <end position="45"/>
    </location>
</feature>
<dbReference type="PANTHER" id="PTHR45666:SF21">
    <property type="entry name" value="TYPE I INOSITOL POLYPHOSPHATE 5-PHOSPHATASE 2"/>
    <property type="match status" value="1"/>
</dbReference>
<dbReference type="InterPro" id="IPR045849">
    <property type="entry name" value="IP5P_plant"/>
</dbReference>
<feature type="region of interest" description="Disordered" evidence="2">
    <location>
        <begin position="66"/>
        <end position="92"/>
    </location>
</feature>
<protein>
    <submittedName>
        <fullName evidence="3">TYPE IV INOSITOL POLYPHOSPHATE 5-PHOSPHATASE 9</fullName>
    </submittedName>
</protein>
<evidence type="ECO:0000256" key="2">
    <source>
        <dbReference type="SAM" id="MobiDB-lite"/>
    </source>
</evidence>
<sequence length="140" mass="16310">MRTRRGKRAEAFWPSHVMKKWLNIKPKVNDFSEDEYTENESEDDASSVKDDRVNVDEDHAHRMLRSQSVFQSKISDEPSKSYSSRHRRGKSETLRAQYINTKDVRVTIGTWNVAGRLPDEDLDIDCWLCTEESADVYIIG</sequence>
<evidence type="ECO:0000313" key="3">
    <source>
        <dbReference type="EMBL" id="KAJ6695888.1"/>
    </source>
</evidence>
<dbReference type="GO" id="GO:0034485">
    <property type="term" value="F:phosphatidylinositol-3,4,5-trisphosphate 5-phosphatase activity"/>
    <property type="evidence" value="ECO:0007669"/>
    <property type="project" value="TreeGrafter"/>
</dbReference>
<reference evidence="3" key="2">
    <citation type="journal article" date="2023" name="Int. J. Mol. Sci.">
        <title>De Novo Assembly and Annotation of 11 Diverse Shrub Willow (Salix) Genomes Reveals Novel Gene Organization in Sex-Linked Regions.</title>
        <authorList>
            <person name="Hyden B."/>
            <person name="Feng K."/>
            <person name="Yates T.B."/>
            <person name="Jawdy S."/>
            <person name="Cereghino C."/>
            <person name="Smart L.B."/>
            <person name="Muchero W."/>
        </authorList>
    </citation>
    <scope>NUCLEOTIDE SEQUENCE</scope>
    <source>
        <tissue evidence="3">Shoot tip</tissue>
    </source>
</reference>
<dbReference type="InterPro" id="IPR036691">
    <property type="entry name" value="Endo/exonu/phosph_ase_sf"/>
</dbReference>
<organism evidence="3 4">
    <name type="scientific">Salix koriyanagi</name>
    <dbReference type="NCBI Taxonomy" id="2511006"/>
    <lineage>
        <taxon>Eukaryota</taxon>
        <taxon>Viridiplantae</taxon>
        <taxon>Streptophyta</taxon>
        <taxon>Embryophyta</taxon>
        <taxon>Tracheophyta</taxon>
        <taxon>Spermatophyta</taxon>
        <taxon>Magnoliopsida</taxon>
        <taxon>eudicotyledons</taxon>
        <taxon>Gunneridae</taxon>
        <taxon>Pentapetalae</taxon>
        <taxon>rosids</taxon>
        <taxon>fabids</taxon>
        <taxon>Malpighiales</taxon>
        <taxon>Salicaceae</taxon>
        <taxon>Saliceae</taxon>
        <taxon>Salix</taxon>
    </lineage>
</organism>
<keyword evidence="1" id="KW-0378">Hydrolase</keyword>
<feature type="region of interest" description="Disordered" evidence="2">
    <location>
        <begin position="32"/>
        <end position="51"/>
    </location>
</feature>
<evidence type="ECO:0000313" key="4">
    <source>
        <dbReference type="Proteomes" id="UP001151752"/>
    </source>
</evidence>
<proteinExistence type="predicted"/>
<evidence type="ECO:0000256" key="1">
    <source>
        <dbReference type="ARBA" id="ARBA00022801"/>
    </source>
</evidence>
<dbReference type="Proteomes" id="UP001151752">
    <property type="component" value="Chromosome 3"/>
</dbReference>
<comment type="caution">
    <text evidence="3">The sequence shown here is derived from an EMBL/GenBank/DDBJ whole genome shotgun (WGS) entry which is preliminary data.</text>
</comment>
<gene>
    <name evidence="3" type="ORF">OIU74_014901</name>
</gene>
<dbReference type="Gene3D" id="3.60.10.10">
    <property type="entry name" value="Endonuclease/exonuclease/phosphatase"/>
    <property type="match status" value="1"/>
</dbReference>
<name>A0A9Q0PWX9_9ROSI</name>
<dbReference type="PANTHER" id="PTHR45666">
    <property type="entry name" value="TYPE IV INOSITOL POLYPHOSPHATE 5-PHOSPHATASE 9"/>
    <property type="match status" value="1"/>
</dbReference>